<evidence type="ECO:0000256" key="4">
    <source>
        <dbReference type="PIRNR" id="PIRNR019422"/>
    </source>
</evidence>
<dbReference type="EMBL" id="QDKH01000016">
    <property type="protein sequence ID" value="PWC13959.1"/>
    <property type="molecule type" value="Genomic_DNA"/>
</dbReference>
<evidence type="ECO:0000259" key="5">
    <source>
        <dbReference type="SMART" id="SM00925"/>
    </source>
</evidence>
<dbReference type="GO" id="GO:0019867">
    <property type="term" value="C:outer membrane"/>
    <property type="evidence" value="ECO:0007669"/>
    <property type="project" value="InterPro"/>
</dbReference>
<keyword evidence="7" id="KW-1185">Reference proteome</keyword>
<dbReference type="GO" id="GO:0008933">
    <property type="term" value="F:peptidoglycan lytic transglycosylase activity"/>
    <property type="evidence" value="ECO:0007669"/>
    <property type="project" value="TreeGrafter"/>
</dbReference>
<proteinExistence type="predicted"/>
<dbReference type="PROSITE" id="PS51257">
    <property type="entry name" value="PROKAR_LIPOPROTEIN"/>
    <property type="match status" value="1"/>
</dbReference>
<dbReference type="AlphaFoldDB" id="A0A2U1TX39"/>
<evidence type="ECO:0000256" key="3">
    <source>
        <dbReference type="ARBA" id="ARBA00023316"/>
    </source>
</evidence>
<dbReference type="GO" id="GO:0004553">
    <property type="term" value="F:hydrolase activity, hydrolyzing O-glycosyl compounds"/>
    <property type="evidence" value="ECO:0007669"/>
    <property type="project" value="InterPro"/>
</dbReference>
<dbReference type="InterPro" id="IPR005300">
    <property type="entry name" value="MltA_B"/>
</dbReference>
<comment type="caution">
    <text evidence="6">The sequence shown here is derived from an EMBL/GenBank/DDBJ whole genome shotgun (WGS) entry which is preliminary data.</text>
</comment>
<dbReference type="GO" id="GO:0009253">
    <property type="term" value="P:peptidoglycan catabolic process"/>
    <property type="evidence" value="ECO:0007669"/>
    <property type="project" value="TreeGrafter"/>
</dbReference>
<accession>A0A2U1TX39</accession>
<dbReference type="Gene3D" id="2.40.40.10">
    <property type="entry name" value="RlpA-like domain"/>
    <property type="match status" value="1"/>
</dbReference>
<dbReference type="SUPFAM" id="SSF50685">
    <property type="entry name" value="Barwin-like endoglucanases"/>
    <property type="match status" value="1"/>
</dbReference>
<protein>
    <recommendedName>
        <fullName evidence="4">Membrane-bound lytic murein transglycosylase A</fullName>
        <ecNumber evidence="4">4.2.2.n1</ecNumber>
    </recommendedName>
    <alternativeName>
        <fullName evidence="4">Murein hydrolase A</fullName>
    </alternativeName>
</protein>
<gene>
    <name evidence="6" type="ORF">DDT56_14390</name>
</gene>
<sequence length="390" mass="43029">MRGCWGKYVLTGIVIAILAGCQSKPTDRGQQYKDGHLNQPLELVNEPNAAGKPVNARDFVTQVSEIRAASPGLYTSNNNTFDAIERWMMSGADTRELSQFGLSAWQMEGVDNFGNVQFTGYYTPVLQARHTRQGEFRYPLYAMPSRGKKNRRLPDRASIYSGALDERLVLAWSNSLLDNFMMEVQGSAYIDFGDGRPLTFFGYAGKNGHAYRSIGKVLIDRGEVAREEMSMQAIRKWAERHSEYDVRELLEQNPSFVFFKPMMTSPVKGASAVPLVAKASVASDRSLIPAGTALLAEVPLLDNEGKFTGKYEMRLMVALDVGGAIKGQHFDIYQGIGHEAGHAAGFYNHYGRVWVLKNTQSNGMLFSASQGGQTINNNSSGPLLVNNSAQ</sequence>
<dbReference type="RefSeq" id="WP_136167119.1">
    <property type="nucleotide sequence ID" value="NZ_KZ819082.1"/>
</dbReference>
<dbReference type="CDD" id="cd22785">
    <property type="entry name" value="DPBB_MltA-like"/>
    <property type="match status" value="1"/>
</dbReference>
<evidence type="ECO:0000313" key="6">
    <source>
        <dbReference type="EMBL" id="PWC13959.1"/>
    </source>
</evidence>
<dbReference type="PANTHER" id="PTHR30124:SF0">
    <property type="entry name" value="MEMBRANE-BOUND LYTIC MUREIN TRANSGLYCOSYLASE A"/>
    <property type="match status" value="1"/>
</dbReference>
<keyword evidence="3 4" id="KW-0961">Cell wall biogenesis/degradation</keyword>
<organism evidence="6 7">
    <name type="scientific">Brenneria corticis</name>
    <dbReference type="NCBI Taxonomy" id="2173106"/>
    <lineage>
        <taxon>Bacteria</taxon>
        <taxon>Pseudomonadati</taxon>
        <taxon>Pseudomonadota</taxon>
        <taxon>Gammaproteobacteria</taxon>
        <taxon>Enterobacterales</taxon>
        <taxon>Pectobacteriaceae</taxon>
        <taxon>Brenneria</taxon>
    </lineage>
</organism>
<dbReference type="Pfam" id="PF06725">
    <property type="entry name" value="3D"/>
    <property type="match status" value="1"/>
</dbReference>
<dbReference type="InterPro" id="IPR036908">
    <property type="entry name" value="RlpA-like_sf"/>
</dbReference>
<dbReference type="Pfam" id="PF03562">
    <property type="entry name" value="MltA"/>
    <property type="match status" value="1"/>
</dbReference>
<dbReference type="GO" id="GO:0009254">
    <property type="term" value="P:peptidoglycan turnover"/>
    <property type="evidence" value="ECO:0007669"/>
    <property type="project" value="UniProtKB-UniRule"/>
</dbReference>
<dbReference type="InterPro" id="IPR026044">
    <property type="entry name" value="MltA"/>
</dbReference>
<dbReference type="InterPro" id="IPR010611">
    <property type="entry name" value="3D_dom"/>
</dbReference>
<dbReference type="PANTHER" id="PTHR30124">
    <property type="entry name" value="MEMBRANE-BOUND LYTIC MUREIN TRANSGLYCOSYLASE A"/>
    <property type="match status" value="1"/>
</dbReference>
<comment type="catalytic activity">
    <reaction evidence="1 4">
        <text>Exolytic cleavage of the (1-&gt;4)-beta-glycosidic linkage between N-acetylmuramic acid (MurNAc) and N-acetylglucosamine (GlcNAc) residues in peptidoglycan, from either the reducing or the non-reducing ends of the peptidoglycan chains, with concomitant formation of a 1,6-anhydrobond in the MurNAc residue.</text>
        <dbReference type="EC" id="4.2.2.n1"/>
    </reaction>
</comment>
<dbReference type="SMART" id="SM00925">
    <property type="entry name" value="MltA"/>
    <property type="match status" value="1"/>
</dbReference>
<dbReference type="EC" id="4.2.2.n1" evidence="4"/>
<feature type="domain" description="Lytic transglycosylase MltA" evidence="5">
    <location>
        <begin position="125"/>
        <end position="260"/>
    </location>
</feature>
<comment type="function">
    <text evidence="4">Murein-degrading enzyme. May play a role in recycling of muropeptides during cell elongation and/or cell division.</text>
</comment>
<dbReference type="PIRSF" id="PIRSF019422">
    <property type="entry name" value="MltA"/>
    <property type="match status" value="1"/>
</dbReference>
<evidence type="ECO:0000313" key="7">
    <source>
        <dbReference type="Proteomes" id="UP000296159"/>
    </source>
</evidence>
<evidence type="ECO:0000256" key="1">
    <source>
        <dbReference type="ARBA" id="ARBA00001420"/>
    </source>
</evidence>
<dbReference type="GO" id="GO:0071555">
    <property type="term" value="P:cell wall organization"/>
    <property type="evidence" value="ECO:0007669"/>
    <property type="project" value="UniProtKB-KW"/>
</dbReference>
<reference evidence="6 7" key="1">
    <citation type="submission" date="2018-04" db="EMBL/GenBank/DDBJ databases">
        <title>Brenneria corticis sp.nov.</title>
        <authorList>
            <person name="Li Y."/>
        </authorList>
    </citation>
    <scope>NUCLEOTIDE SEQUENCE [LARGE SCALE GENOMIC DNA]</scope>
    <source>
        <strain evidence="6 7">CFCC 11842</strain>
    </source>
</reference>
<evidence type="ECO:0000256" key="2">
    <source>
        <dbReference type="ARBA" id="ARBA00023239"/>
    </source>
</evidence>
<keyword evidence="2 4" id="KW-0456">Lyase</keyword>
<dbReference type="Gene3D" id="2.40.240.50">
    <property type="entry name" value="Barwin-like endoglucanases"/>
    <property type="match status" value="1"/>
</dbReference>
<dbReference type="NCBIfam" id="NF008366">
    <property type="entry name" value="PRK11162.1"/>
    <property type="match status" value="1"/>
</dbReference>
<dbReference type="Proteomes" id="UP000296159">
    <property type="component" value="Unassembled WGS sequence"/>
</dbReference>
<name>A0A2U1TX39_9GAMM</name>